<dbReference type="CDD" id="cd06577">
    <property type="entry name" value="PASTA_pknB"/>
    <property type="match status" value="1"/>
</dbReference>
<organism evidence="2 3">
    <name type="scientific">Microbacterium alkaliflavum</name>
    <dbReference type="NCBI Taxonomy" id="3248839"/>
    <lineage>
        <taxon>Bacteria</taxon>
        <taxon>Bacillati</taxon>
        <taxon>Actinomycetota</taxon>
        <taxon>Actinomycetes</taxon>
        <taxon>Micrococcales</taxon>
        <taxon>Microbacteriaceae</taxon>
        <taxon>Microbacterium</taxon>
    </lineage>
</organism>
<dbReference type="Pfam" id="PF07553">
    <property type="entry name" value="Lipoprotein_Ltp"/>
    <property type="match status" value="2"/>
</dbReference>
<dbReference type="InterPro" id="IPR036388">
    <property type="entry name" value="WH-like_DNA-bd_sf"/>
</dbReference>
<dbReference type="Pfam" id="PF03793">
    <property type="entry name" value="PASTA"/>
    <property type="match status" value="1"/>
</dbReference>
<dbReference type="PROSITE" id="PS51178">
    <property type="entry name" value="PASTA"/>
    <property type="match status" value="1"/>
</dbReference>
<comment type="caution">
    <text evidence="2">The sequence shown here is derived from an EMBL/GenBank/DDBJ whole genome shotgun (WGS) entry which is preliminary data.</text>
</comment>
<dbReference type="Gene3D" id="3.30.10.20">
    <property type="match status" value="1"/>
</dbReference>
<evidence type="ECO:0000313" key="2">
    <source>
        <dbReference type="EMBL" id="MFH8249545.1"/>
    </source>
</evidence>
<dbReference type="InterPro" id="IPR005543">
    <property type="entry name" value="PASTA_dom"/>
</dbReference>
<dbReference type="Proteomes" id="UP001610861">
    <property type="component" value="Unassembled WGS sequence"/>
</dbReference>
<dbReference type="Gene3D" id="1.10.10.10">
    <property type="entry name" value="Winged helix-like DNA-binding domain superfamily/Winged helix DNA-binding domain"/>
    <property type="match status" value="2"/>
</dbReference>
<evidence type="ECO:0000313" key="3">
    <source>
        <dbReference type="Proteomes" id="UP001610861"/>
    </source>
</evidence>
<dbReference type="InterPro" id="IPR011434">
    <property type="entry name" value="Ltp-like_HTH"/>
</dbReference>
<dbReference type="SUPFAM" id="SSF54184">
    <property type="entry name" value="Penicillin-binding protein 2x (pbp-2x), c-terminal domain"/>
    <property type="match status" value="1"/>
</dbReference>
<dbReference type="SMART" id="SM00740">
    <property type="entry name" value="PASTA"/>
    <property type="match status" value="1"/>
</dbReference>
<feature type="domain" description="PASTA" evidence="1">
    <location>
        <begin position="51"/>
        <end position="114"/>
    </location>
</feature>
<keyword evidence="3" id="KW-1185">Reference proteome</keyword>
<reference evidence="2 3" key="1">
    <citation type="submission" date="2024-09" db="EMBL/GenBank/DDBJ databases">
        <authorList>
            <person name="Pan X."/>
        </authorList>
    </citation>
    <scope>NUCLEOTIDE SEQUENCE [LARGE SCALE GENOMIC DNA]</scope>
    <source>
        <strain evidence="2 3">B2969</strain>
    </source>
</reference>
<gene>
    <name evidence="2" type="ORF">ACH3VR_04165</name>
</gene>
<keyword evidence="2" id="KW-0449">Lipoprotein</keyword>
<sequence length="214" mass="22027">MADRTGGLTVVSSVAGALLAIGGIALAMGGGAEAASEKPGTSPSQTVEEQAAASVVVPELTGRTVERARTQLKVLGLELAAPDGVGNDWVITGQTTAAGEKVDSGATVTVAAERPKPTLTLGHEQAVAKARDYLSVMAFSRSGLIDQLELNDFSTEDATFAVDYIAPDWNAQAALKAQSHLDVKPFSRQGLIDQLVFDGFSQAEAEFGVAQAGL</sequence>
<accession>A0ABW7Q3Z0</accession>
<name>A0ABW7Q3Z0_9MICO</name>
<protein>
    <submittedName>
        <fullName evidence="2">Ltp family lipoprotein</fullName>
    </submittedName>
</protein>
<dbReference type="EMBL" id="JBIQWL010000001">
    <property type="protein sequence ID" value="MFH8249545.1"/>
    <property type="molecule type" value="Genomic_DNA"/>
</dbReference>
<dbReference type="RefSeq" id="WP_396639479.1">
    <property type="nucleotide sequence ID" value="NZ_JBIQWL010000001.1"/>
</dbReference>
<evidence type="ECO:0000259" key="1">
    <source>
        <dbReference type="PROSITE" id="PS51178"/>
    </source>
</evidence>
<proteinExistence type="predicted"/>